<feature type="DNA-binding region" description="Fork-head" evidence="2">
    <location>
        <begin position="237"/>
        <end position="321"/>
    </location>
</feature>
<keyword evidence="6" id="KW-1185">Reference proteome</keyword>
<feature type="compositionally biased region" description="Basic residues" evidence="3">
    <location>
        <begin position="56"/>
        <end position="78"/>
    </location>
</feature>
<proteinExistence type="predicted"/>
<evidence type="ECO:0000256" key="1">
    <source>
        <dbReference type="ARBA" id="ARBA00023125"/>
    </source>
</evidence>
<reference evidence="5" key="1">
    <citation type="journal article" date="2020" name="Cell">
        <title>Large-Scale Comparative Analyses of Tick Genomes Elucidate Their Genetic Diversity and Vector Capacities.</title>
        <authorList>
            <consortium name="Tick Genome and Microbiome Consortium (TIGMIC)"/>
            <person name="Jia N."/>
            <person name="Wang J."/>
            <person name="Shi W."/>
            <person name="Du L."/>
            <person name="Sun Y."/>
            <person name="Zhan W."/>
            <person name="Jiang J.F."/>
            <person name="Wang Q."/>
            <person name="Zhang B."/>
            <person name="Ji P."/>
            <person name="Bell-Sakyi L."/>
            <person name="Cui X.M."/>
            <person name="Yuan T.T."/>
            <person name="Jiang B.G."/>
            <person name="Yang W.F."/>
            <person name="Lam T.T."/>
            <person name="Chang Q.C."/>
            <person name="Ding S.J."/>
            <person name="Wang X.J."/>
            <person name="Zhu J.G."/>
            <person name="Ruan X.D."/>
            <person name="Zhao L."/>
            <person name="Wei J.T."/>
            <person name="Ye R.Z."/>
            <person name="Que T.C."/>
            <person name="Du C.H."/>
            <person name="Zhou Y.H."/>
            <person name="Cheng J.X."/>
            <person name="Dai P.F."/>
            <person name="Guo W.B."/>
            <person name="Han X.H."/>
            <person name="Huang E.J."/>
            <person name="Li L.F."/>
            <person name="Wei W."/>
            <person name="Gao Y.C."/>
            <person name="Liu J.Z."/>
            <person name="Shao H.Z."/>
            <person name="Wang X."/>
            <person name="Wang C.C."/>
            <person name="Yang T.C."/>
            <person name="Huo Q.B."/>
            <person name="Li W."/>
            <person name="Chen H.Y."/>
            <person name="Chen S.E."/>
            <person name="Zhou L.G."/>
            <person name="Ni X.B."/>
            <person name="Tian J.H."/>
            <person name="Sheng Y."/>
            <person name="Liu T."/>
            <person name="Pan Y.S."/>
            <person name="Xia L.Y."/>
            <person name="Li J."/>
            <person name="Zhao F."/>
            <person name="Cao W.C."/>
        </authorList>
    </citation>
    <scope>NUCLEOTIDE SEQUENCE</scope>
    <source>
        <strain evidence="5">Rmic-2018</strain>
    </source>
</reference>
<dbReference type="EMBL" id="JABSTU010000003">
    <property type="protein sequence ID" value="KAH8035482.1"/>
    <property type="molecule type" value="Genomic_DNA"/>
</dbReference>
<dbReference type="GO" id="GO:0003700">
    <property type="term" value="F:DNA-binding transcription factor activity"/>
    <property type="evidence" value="ECO:0007669"/>
    <property type="project" value="InterPro"/>
</dbReference>
<feature type="compositionally biased region" description="Polar residues" evidence="3">
    <location>
        <begin position="375"/>
        <end position="396"/>
    </location>
</feature>
<name>A0A9J6EM89_RHIMP</name>
<reference evidence="5" key="2">
    <citation type="submission" date="2021-09" db="EMBL/GenBank/DDBJ databases">
        <authorList>
            <person name="Jia N."/>
            <person name="Wang J."/>
            <person name="Shi W."/>
            <person name="Du L."/>
            <person name="Sun Y."/>
            <person name="Zhan W."/>
            <person name="Jiang J."/>
            <person name="Wang Q."/>
            <person name="Zhang B."/>
            <person name="Ji P."/>
            <person name="Sakyi L.B."/>
            <person name="Cui X."/>
            <person name="Yuan T."/>
            <person name="Jiang B."/>
            <person name="Yang W."/>
            <person name="Lam T.T.-Y."/>
            <person name="Chang Q."/>
            <person name="Ding S."/>
            <person name="Wang X."/>
            <person name="Zhu J."/>
            <person name="Ruan X."/>
            <person name="Zhao L."/>
            <person name="Wei J."/>
            <person name="Que T."/>
            <person name="Du C."/>
            <person name="Cheng J."/>
            <person name="Dai P."/>
            <person name="Han X."/>
            <person name="Huang E."/>
            <person name="Gao Y."/>
            <person name="Liu J."/>
            <person name="Shao H."/>
            <person name="Ye R."/>
            <person name="Li L."/>
            <person name="Wei W."/>
            <person name="Wang X."/>
            <person name="Wang C."/>
            <person name="Huo Q."/>
            <person name="Li W."/>
            <person name="Guo W."/>
            <person name="Chen H."/>
            <person name="Chen S."/>
            <person name="Zhou L."/>
            <person name="Zhou L."/>
            <person name="Ni X."/>
            <person name="Tian J."/>
            <person name="Zhou Y."/>
            <person name="Sheng Y."/>
            <person name="Liu T."/>
            <person name="Pan Y."/>
            <person name="Xia L."/>
            <person name="Li J."/>
            <person name="Zhao F."/>
            <person name="Cao W."/>
        </authorList>
    </citation>
    <scope>NUCLEOTIDE SEQUENCE</scope>
    <source>
        <strain evidence="5">Rmic-2018</strain>
        <tissue evidence="5">Larvae</tissue>
    </source>
</reference>
<protein>
    <recommendedName>
        <fullName evidence="4">Fork-head domain-containing protein</fullName>
    </recommendedName>
</protein>
<feature type="region of interest" description="Disordered" evidence="3">
    <location>
        <begin position="45"/>
        <end position="118"/>
    </location>
</feature>
<feature type="region of interest" description="Disordered" evidence="3">
    <location>
        <begin position="370"/>
        <end position="427"/>
    </location>
</feature>
<feature type="compositionally biased region" description="Polar residues" evidence="3">
    <location>
        <begin position="177"/>
        <end position="188"/>
    </location>
</feature>
<keyword evidence="1 2" id="KW-0238">DNA-binding</keyword>
<dbReference type="GO" id="GO:0043565">
    <property type="term" value="F:sequence-specific DNA binding"/>
    <property type="evidence" value="ECO:0007669"/>
    <property type="project" value="InterPro"/>
</dbReference>
<dbReference type="InterPro" id="IPR030456">
    <property type="entry name" value="TF_fork_head_CS_2"/>
</dbReference>
<keyword evidence="2" id="KW-0539">Nucleus</keyword>
<dbReference type="InterPro" id="IPR036388">
    <property type="entry name" value="WH-like_DNA-bd_sf"/>
</dbReference>
<dbReference type="PROSITE" id="PS50039">
    <property type="entry name" value="FORK_HEAD_3"/>
    <property type="match status" value="1"/>
</dbReference>
<evidence type="ECO:0000313" key="5">
    <source>
        <dbReference type="EMBL" id="KAH8035482.1"/>
    </source>
</evidence>
<accession>A0A9J6EM89</accession>
<feature type="domain" description="Fork-head" evidence="4">
    <location>
        <begin position="237"/>
        <end position="321"/>
    </location>
</feature>
<comment type="subcellular location">
    <subcellularLocation>
        <location evidence="2">Nucleus</location>
    </subcellularLocation>
</comment>
<feature type="region of interest" description="Disordered" evidence="3">
    <location>
        <begin position="168"/>
        <end position="207"/>
    </location>
</feature>
<evidence type="ECO:0000256" key="2">
    <source>
        <dbReference type="PROSITE-ProRule" id="PRU00089"/>
    </source>
</evidence>
<evidence type="ECO:0000256" key="3">
    <source>
        <dbReference type="SAM" id="MobiDB-lite"/>
    </source>
</evidence>
<comment type="caution">
    <text evidence="5">The sequence shown here is derived from an EMBL/GenBank/DDBJ whole genome shotgun (WGS) entry which is preliminary data.</text>
</comment>
<dbReference type="InterPro" id="IPR001766">
    <property type="entry name" value="Fork_head_dom"/>
</dbReference>
<dbReference type="AlphaFoldDB" id="A0A9J6EM89"/>
<dbReference type="PROSITE" id="PS00658">
    <property type="entry name" value="FORK_HEAD_2"/>
    <property type="match status" value="1"/>
</dbReference>
<dbReference type="GO" id="GO:0005634">
    <property type="term" value="C:nucleus"/>
    <property type="evidence" value="ECO:0007669"/>
    <property type="project" value="UniProtKB-SubCell"/>
</dbReference>
<dbReference type="Proteomes" id="UP000821866">
    <property type="component" value="Chromosome 11"/>
</dbReference>
<dbReference type="Gene3D" id="1.10.10.10">
    <property type="entry name" value="Winged helix-like DNA-binding domain superfamily/Winged helix DNA-binding domain"/>
    <property type="match status" value="1"/>
</dbReference>
<sequence length="542" mass="59800">MSTTWFQRGSVPLEYFARATASMEDCVEGYSSDSTQASTFMIDKAMPVSPAQTAGRRGRRTTSAHRSSARPRGGKRKSAAASTRAGGSARGRSRRGRAAAFTASPSPKVRHGVHGKPETAEEMALELITEESESRIDVLAEEYVSKITPDPSTTIYADQNCGSSAYAPGSSSYPVYDSSQAEPPATSSQKRRSGRPGRSAPVQRRRRVAIEGDERVVSRPQMGRWSSLLPVGTVVRRPSTKLVQLVAQAIHESPLHLLRVTHVYAALQNRYPYYKLLDNRGINSWKSSVRHALFQKWFVKLCPRSKMSDSLRSKSYFWGLNYNLRPREWVMPQPQPTAFSFPVQGGAGHGEDDEDASLLLSRMHLDNEPPKKALASSTFQPELQESLFSPPETKTLSGRKRRRRTAARASSGGRPSGPPPPVDELARLSSSSPVYHTHLWETDLKTDIKLDSWPEPLQVRACPAALLYSCTYEHPLTRGSCVARIGPSHVHRHAKVFPMLPTDTSSYAFWHCGNSTILVMRSKTTRATAEQAKQAARASGAL</sequence>
<evidence type="ECO:0000259" key="4">
    <source>
        <dbReference type="PROSITE" id="PS50039"/>
    </source>
</evidence>
<feature type="compositionally biased region" description="Basic residues" evidence="3">
    <location>
        <begin position="397"/>
        <end position="406"/>
    </location>
</feature>
<dbReference type="Pfam" id="PF00250">
    <property type="entry name" value="Forkhead"/>
    <property type="match status" value="1"/>
</dbReference>
<gene>
    <name evidence="5" type="ORF">HPB51_005717</name>
</gene>
<evidence type="ECO:0000313" key="6">
    <source>
        <dbReference type="Proteomes" id="UP000821866"/>
    </source>
</evidence>
<dbReference type="SUPFAM" id="SSF46785">
    <property type="entry name" value="Winged helix' DNA-binding domain"/>
    <property type="match status" value="1"/>
</dbReference>
<dbReference type="InterPro" id="IPR036390">
    <property type="entry name" value="WH_DNA-bd_sf"/>
</dbReference>
<organism evidence="5 6">
    <name type="scientific">Rhipicephalus microplus</name>
    <name type="common">Cattle tick</name>
    <name type="synonym">Boophilus microplus</name>
    <dbReference type="NCBI Taxonomy" id="6941"/>
    <lineage>
        <taxon>Eukaryota</taxon>
        <taxon>Metazoa</taxon>
        <taxon>Ecdysozoa</taxon>
        <taxon>Arthropoda</taxon>
        <taxon>Chelicerata</taxon>
        <taxon>Arachnida</taxon>
        <taxon>Acari</taxon>
        <taxon>Parasitiformes</taxon>
        <taxon>Ixodida</taxon>
        <taxon>Ixodoidea</taxon>
        <taxon>Ixodidae</taxon>
        <taxon>Rhipicephalinae</taxon>
        <taxon>Rhipicephalus</taxon>
        <taxon>Boophilus</taxon>
    </lineage>
</organism>
<dbReference type="SMART" id="SM00339">
    <property type="entry name" value="FH"/>
    <property type="match status" value="1"/>
</dbReference>